<dbReference type="OrthoDB" id="756944at2"/>
<keyword evidence="3" id="KW-1185">Reference proteome</keyword>
<dbReference type="AlphaFoldDB" id="A0A4U1CQN9"/>
<dbReference type="PROSITE" id="PS51257">
    <property type="entry name" value="PROKAR_LIPOPROTEIN"/>
    <property type="match status" value="1"/>
</dbReference>
<evidence type="ECO:0000256" key="1">
    <source>
        <dbReference type="SAM" id="Phobius"/>
    </source>
</evidence>
<feature type="transmembrane region" description="Helical" evidence="1">
    <location>
        <begin position="20"/>
        <end position="38"/>
    </location>
</feature>
<keyword evidence="1" id="KW-1133">Transmembrane helix</keyword>
<name>A0A4U1CQN9_9SPHI</name>
<dbReference type="Proteomes" id="UP000309488">
    <property type="component" value="Unassembled WGS sequence"/>
</dbReference>
<proteinExistence type="predicted"/>
<evidence type="ECO:0000313" key="2">
    <source>
        <dbReference type="EMBL" id="TKC07921.1"/>
    </source>
</evidence>
<comment type="caution">
    <text evidence="2">The sequence shown here is derived from an EMBL/GenBank/DDBJ whole genome shotgun (WGS) entry which is preliminary data.</text>
</comment>
<sequence length="208" mass="23429">MRNYSSKFLRNFIKGNILSFYIILFVLVTLSSGCASFSNKRIRHSVKKLTPDNLSELTGTYSFSPDFSYDKRGNPEKITSGIEKDYFYQYVSKKEIKIDSGDRYFIALTHLKRDSIAISIKKGNLTIDSLILLGRLQSRGLLKIGKMEVKTHGIPYLLGGTQSKKTRIGLAKDGGLILNHAVDGSGAFLLFIWAGRGYDLAYHFKRVN</sequence>
<protein>
    <submittedName>
        <fullName evidence="2">Uncharacterized protein</fullName>
    </submittedName>
</protein>
<organism evidence="2 3">
    <name type="scientific">Pedobacter polaris</name>
    <dbReference type="NCBI Taxonomy" id="2571273"/>
    <lineage>
        <taxon>Bacteria</taxon>
        <taxon>Pseudomonadati</taxon>
        <taxon>Bacteroidota</taxon>
        <taxon>Sphingobacteriia</taxon>
        <taxon>Sphingobacteriales</taxon>
        <taxon>Sphingobacteriaceae</taxon>
        <taxon>Pedobacter</taxon>
    </lineage>
</organism>
<keyword evidence="1" id="KW-0812">Transmembrane</keyword>
<accession>A0A4U1CQN9</accession>
<reference evidence="2 3" key="1">
    <citation type="submission" date="2019-04" db="EMBL/GenBank/DDBJ databases">
        <title>Pedobacter sp. RP-3-22 sp. nov., isolated from Arctic soil.</title>
        <authorList>
            <person name="Dahal R.H."/>
            <person name="Kim D.-U."/>
        </authorList>
    </citation>
    <scope>NUCLEOTIDE SEQUENCE [LARGE SCALE GENOMIC DNA]</scope>
    <source>
        <strain evidence="2 3">RP-3-22</strain>
    </source>
</reference>
<gene>
    <name evidence="2" type="ORF">FA048_12205</name>
</gene>
<dbReference type="EMBL" id="SWBR01000003">
    <property type="protein sequence ID" value="TKC07921.1"/>
    <property type="molecule type" value="Genomic_DNA"/>
</dbReference>
<evidence type="ECO:0000313" key="3">
    <source>
        <dbReference type="Proteomes" id="UP000309488"/>
    </source>
</evidence>
<keyword evidence="1" id="KW-0472">Membrane</keyword>
<dbReference type="RefSeq" id="WP_136841370.1">
    <property type="nucleotide sequence ID" value="NZ_SWBR01000003.1"/>
</dbReference>